<dbReference type="InterPro" id="IPR010686">
    <property type="entry name" value="OBAP-like"/>
</dbReference>
<dbReference type="KEGG" id="tbd:Tbd_2260"/>
<organism evidence="3 4">
    <name type="scientific">Thiobacillus denitrificans (strain ATCC 25259 / T1)</name>
    <dbReference type="NCBI Taxonomy" id="292415"/>
    <lineage>
        <taxon>Bacteria</taxon>
        <taxon>Pseudomonadati</taxon>
        <taxon>Pseudomonadota</taxon>
        <taxon>Betaproteobacteria</taxon>
        <taxon>Nitrosomonadales</taxon>
        <taxon>Thiobacillaceae</taxon>
        <taxon>Thiobacillus</taxon>
    </lineage>
</organism>
<feature type="signal peptide" evidence="2">
    <location>
        <begin position="1"/>
        <end position="20"/>
    </location>
</feature>
<dbReference type="PANTHER" id="PTHR31360:SF0">
    <property type="entry name" value="OIL BODY-ASSOCIATED PROTEIN 1B"/>
    <property type="match status" value="1"/>
</dbReference>
<dbReference type="Proteomes" id="UP000008291">
    <property type="component" value="Chromosome"/>
</dbReference>
<proteinExistence type="predicted"/>
<feature type="chain" id="PRO_5004228846" description="Outer membrane or secreted lipoprotein" evidence="2">
    <location>
        <begin position="21"/>
        <end position="266"/>
    </location>
</feature>
<dbReference type="eggNOG" id="ENOG502Z9B7">
    <property type="taxonomic scope" value="Bacteria"/>
</dbReference>
<dbReference type="PANTHER" id="PTHR31360">
    <property type="match status" value="1"/>
</dbReference>
<feature type="region of interest" description="Disordered" evidence="1">
    <location>
        <begin position="234"/>
        <end position="266"/>
    </location>
</feature>
<evidence type="ECO:0000256" key="2">
    <source>
        <dbReference type="SAM" id="SignalP"/>
    </source>
</evidence>
<sequence>MPRSALLLSLIVTVATPALAADAVETPTHPPGAEASSKTQVLKAGSAVLQSESPLKPMHVHLSGFHAMKNDPAHQMAAEHYCSQVNEDFAQCALFDGNTRSANLTGIEYIISEKLFKQLPAQERQYWHPHNYEILSGQLVAPGLPDVAEKALMKGKMNSYGKTWHVWNTGDATKKGDPLPYGDPALAWSFNRDGEADAGMVQRRDRALEIDPVKKRRGRADLTPLARPQQGVDALHGKFAGPGQPVPGVLEAAGSTGPAPRPTVPR</sequence>
<evidence type="ECO:0000313" key="4">
    <source>
        <dbReference type="Proteomes" id="UP000008291"/>
    </source>
</evidence>
<keyword evidence="2" id="KW-0732">Signal</keyword>
<dbReference type="RefSeq" id="WP_011312772.1">
    <property type="nucleotide sequence ID" value="NC_007404.1"/>
</dbReference>
<evidence type="ECO:0000313" key="3">
    <source>
        <dbReference type="EMBL" id="AAZ98213.1"/>
    </source>
</evidence>
<keyword evidence="4" id="KW-1185">Reference proteome</keyword>
<dbReference type="Pfam" id="PF06884">
    <property type="entry name" value="DUF1264"/>
    <property type="match status" value="1"/>
</dbReference>
<dbReference type="EMBL" id="CP000116">
    <property type="protein sequence ID" value="AAZ98213.1"/>
    <property type="molecule type" value="Genomic_DNA"/>
</dbReference>
<dbReference type="AlphaFoldDB" id="Q3SGN4"/>
<evidence type="ECO:0000256" key="1">
    <source>
        <dbReference type="SAM" id="MobiDB-lite"/>
    </source>
</evidence>
<protein>
    <recommendedName>
        <fullName evidence="5">Outer membrane or secreted lipoprotein</fullName>
    </recommendedName>
</protein>
<dbReference type="OrthoDB" id="254168at2"/>
<name>Q3SGN4_THIDA</name>
<dbReference type="HOGENOM" id="CLU_071931_2_0_4"/>
<accession>Q3SGN4</accession>
<evidence type="ECO:0008006" key="5">
    <source>
        <dbReference type="Google" id="ProtNLM"/>
    </source>
</evidence>
<dbReference type="STRING" id="292415.Tbd_2260"/>
<gene>
    <name evidence="3" type="ordered locus">Tbd_2260</name>
</gene>
<reference evidence="3 4" key="1">
    <citation type="journal article" date="2006" name="J. Bacteriol.">
        <title>The genome sequence of the obligately chemolithoautotrophic, facultatively anaerobic bacterium Thiobacillus denitrificans.</title>
        <authorList>
            <person name="Beller H.R."/>
            <person name="Chain P.S."/>
            <person name="Letain T.E."/>
            <person name="Chakicherla A."/>
            <person name="Larimer F.W."/>
            <person name="Richardson P.M."/>
            <person name="Coleman M.A."/>
            <person name="Wood A.P."/>
            <person name="Kelly D.P."/>
        </authorList>
    </citation>
    <scope>NUCLEOTIDE SEQUENCE [LARGE SCALE GENOMIC DNA]</scope>
    <source>
        <strain evidence="3 4">ATCC 25259</strain>
    </source>
</reference>